<evidence type="ECO:0000256" key="2">
    <source>
        <dbReference type="ARBA" id="ARBA00022692"/>
    </source>
</evidence>
<dbReference type="InterPro" id="IPR001902">
    <property type="entry name" value="SLC26A/SulP_fam"/>
</dbReference>
<evidence type="ECO:0000256" key="4">
    <source>
        <dbReference type="ARBA" id="ARBA00023136"/>
    </source>
</evidence>
<feature type="transmembrane region" description="Helical" evidence="5">
    <location>
        <begin position="394"/>
        <end position="424"/>
    </location>
</feature>
<evidence type="ECO:0000256" key="5">
    <source>
        <dbReference type="SAM" id="Phobius"/>
    </source>
</evidence>
<dbReference type="SUPFAM" id="SSF52091">
    <property type="entry name" value="SpoIIaa-like"/>
    <property type="match status" value="1"/>
</dbReference>
<dbReference type="InterPro" id="IPR036513">
    <property type="entry name" value="STAS_dom_sf"/>
</dbReference>
<evidence type="ECO:0000256" key="3">
    <source>
        <dbReference type="ARBA" id="ARBA00022989"/>
    </source>
</evidence>
<comment type="subcellular location">
    <subcellularLocation>
        <location evidence="1">Membrane</location>
        <topology evidence="1">Multi-pass membrane protein</topology>
    </subcellularLocation>
</comment>
<dbReference type="GO" id="GO:0055085">
    <property type="term" value="P:transmembrane transport"/>
    <property type="evidence" value="ECO:0007669"/>
    <property type="project" value="InterPro"/>
</dbReference>
<feature type="transmembrane region" description="Helical" evidence="5">
    <location>
        <begin position="300"/>
        <end position="317"/>
    </location>
</feature>
<evidence type="ECO:0000313" key="8">
    <source>
        <dbReference type="Proteomes" id="UP000321548"/>
    </source>
</evidence>
<feature type="transmembrane region" description="Helical" evidence="5">
    <location>
        <begin position="82"/>
        <end position="98"/>
    </location>
</feature>
<dbReference type="PANTHER" id="PTHR11814">
    <property type="entry name" value="SULFATE TRANSPORTER"/>
    <property type="match status" value="1"/>
</dbReference>
<feature type="transmembrane region" description="Helical" evidence="5">
    <location>
        <begin position="208"/>
        <end position="232"/>
    </location>
</feature>
<keyword evidence="2 5" id="KW-0812">Transmembrane</keyword>
<dbReference type="OrthoDB" id="9177189at2"/>
<evidence type="ECO:0000259" key="6">
    <source>
        <dbReference type="PROSITE" id="PS50801"/>
    </source>
</evidence>
<accession>A0A5C8NXS9</accession>
<dbReference type="Gene3D" id="3.30.750.24">
    <property type="entry name" value="STAS domain"/>
    <property type="match status" value="1"/>
</dbReference>
<dbReference type="EMBL" id="VDUY01000003">
    <property type="protein sequence ID" value="TXL66118.1"/>
    <property type="molecule type" value="Genomic_DNA"/>
</dbReference>
<dbReference type="RefSeq" id="WP_147704031.1">
    <property type="nucleotide sequence ID" value="NZ_VDUY01000003.1"/>
</dbReference>
<dbReference type="GO" id="GO:0016020">
    <property type="term" value="C:membrane"/>
    <property type="evidence" value="ECO:0007669"/>
    <property type="project" value="UniProtKB-SubCell"/>
</dbReference>
<dbReference type="InterPro" id="IPR011547">
    <property type="entry name" value="SLC26A/SulP_dom"/>
</dbReference>
<comment type="caution">
    <text evidence="7">The sequence shown here is derived from an EMBL/GenBank/DDBJ whole genome shotgun (WGS) entry which is preliminary data.</text>
</comment>
<feature type="transmembrane region" description="Helical" evidence="5">
    <location>
        <begin position="137"/>
        <end position="163"/>
    </location>
</feature>
<feature type="domain" description="STAS" evidence="6">
    <location>
        <begin position="449"/>
        <end position="563"/>
    </location>
</feature>
<feature type="transmembrane region" description="Helical" evidence="5">
    <location>
        <begin position="57"/>
        <end position="75"/>
    </location>
</feature>
<evidence type="ECO:0000313" key="7">
    <source>
        <dbReference type="EMBL" id="TXL66118.1"/>
    </source>
</evidence>
<reference evidence="7 8" key="1">
    <citation type="submission" date="2019-06" db="EMBL/GenBank/DDBJ databases">
        <title>Quisquiliibacterium sp. nov., isolated from a maize field.</title>
        <authorList>
            <person name="Lin S.-Y."/>
            <person name="Tsai C.-F."/>
            <person name="Young C.-C."/>
        </authorList>
    </citation>
    <scope>NUCLEOTIDE SEQUENCE [LARGE SCALE GENOMIC DNA]</scope>
    <source>
        <strain evidence="7 8">CC-CFT501</strain>
    </source>
</reference>
<dbReference type="PROSITE" id="PS50801">
    <property type="entry name" value="STAS"/>
    <property type="match status" value="1"/>
</dbReference>
<sequence>MSRRMLLARLFPPIRWWHRVDRDSLPRDLLAGLVGALVVLPQGIAFATLAGLPAQYGLYAAMVPTAVAALFGSSLHTVSGPTNAVSIMTFAALAPLAAPGSPEYVGLAFTLAFLMGVFMLLLGVLRLGTLVNFISQPVIVGFMAGAGLLIVASQMTALFGLPGAPGGGFLGALGHLVISLPDANPWALGVAAVTLAAGLASRRWRPRWPYIVVAMVAGTAGALAIEGLAAVAGRSAGLRYLDAIPRGLPPLSWPIHDLASLSELSGLAVALSIVALTQSVSIARAVALRSGQRIDGNQEFIGQGLSNIAAGFFSGFPTSASVNRSGPNFEAGAATPLAAVFSAVILVAIVALFAPAVRWLPAPAIAAVLLLASLSLIDLSRIRQTLAASRSEGGVLLITTAATLVLRLDVAVLIGVAVSLVFYLNRTSRPIMRGQVPDVRDPARAFVPIDAERPECPQLKMLTIEGSIYFGAVDHVATHLDILREISPDQKHLLLLARNMNFVDVAGASLLGQEAIRRRAAGGRLYIHGLRHNAQELMGRGGALAQVGEDNLFRTKDQAIATIYEQLDREICARCTARIFYECQADAQAARDRKG</sequence>
<dbReference type="Proteomes" id="UP000321548">
    <property type="component" value="Unassembled WGS sequence"/>
</dbReference>
<organism evidence="7 8">
    <name type="scientific">Zeimonas arvi</name>
    <dbReference type="NCBI Taxonomy" id="2498847"/>
    <lineage>
        <taxon>Bacteria</taxon>
        <taxon>Pseudomonadati</taxon>
        <taxon>Pseudomonadota</taxon>
        <taxon>Betaproteobacteria</taxon>
        <taxon>Burkholderiales</taxon>
        <taxon>Burkholderiaceae</taxon>
        <taxon>Zeimonas</taxon>
    </lineage>
</organism>
<dbReference type="Pfam" id="PF00916">
    <property type="entry name" value="Sulfate_transp"/>
    <property type="match status" value="1"/>
</dbReference>
<dbReference type="InterPro" id="IPR002645">
    <property type="entry name" value="STAS_dom"/>
</dbReference>
<gene>
    <name evidence="7" type="ORF">FHP08_08565</name>
</gene>
<keyword evidence="4 5" id="KW-0472">Membrane</keyword>
<dbReference type="CDD" id="cd07042">
    <property type="entry name" value="STAS_SulP_like_sulfate_transporter"/>
    <property type="match status" value="1"/>
</dbReference>
<dbReference type="Pfam" id="PF01740">
    <property type="entry name" value="STAS"/>
    <property type="match status" value="1"/>
</dbReference>
<feature type="transmembrane region" description="Helical" evidence="5">
    <location>
        <begin position="337"/>
        <end position="357"/>
    </location>
</feature>
<proteinExistence type="predicted"/>
<feature type="transmembrane region" description="Helical" evidence="5">
    <location>
        <begin position="104"/>
        <end position="125"/>
    </location>
</feature>
<name>A0A5C8NXS9_9BURK</name>
<dbReference type="AlphaFoldDB" id="A0A5C8NXS9"/>
<feature type="transmembrane region" description="Helical" evidence="5">
    <location>
        <begin position="267"/>
        <end position="288"/>
    </location>
</feature>
<feature type="transmembrane region" description="Helical" evidence="5">
    <location>
        <begin position="364"/>
        <end position="382"/>
    </location>
</feature>
<evidence type="ECO:0000256" key="1">
    <source>
        <dbReference type="ARBA" id="ARBA00004141"/>
    </source>
</evidence>
<keyword evidence="8" id="KW-1185">Reference proteome</keyword>
<feature type="transmembrane region" description="Helical" evidence="5">
    <location>
        <begin position="183"/>
        <end position="201"/>
    </location>
</feature>
<protein>
    <submittedName>
        <fullName evidence="7">SulP family inorganic anion transporter</fullName>
    </submittedName>
</protein>
<keyword evidence="3 5" id="KW-1133">Transmembrane helix</keyword>